<evidence type="ECO:0000256" key="4">
    <source>
        <dbReference type="ARBA" id="ARBA00004496"/>
    </source>
</evidence>
<keyword evidence="16" id="KW-0805">Transcription regulation</keyword>
<dbReference type="GO" id="GO:0003723">
    <property type="term" value="F:RNA binding"/>
    <property type="evidence" value="ECO:0007669"/>
    <property type="project" value="UniProtKB-KW"/>
</dbReference>
<dbReference type="Pfam" id="PF03372">
    <property type="entry name" value="Exo_endo_phos"/>
    <property type="match status" value="1"/>
</dbReference>
<organism evidence="26 27">
    <name type="scientific">Westerdykella ornata</name>
    <dbReference type="NCBI Taxonomy" id="318751"/>
    <lineage>
        <taxon>Eukaryota</taxon>
        <taxon>Fungi</taxon>
        <taxon>Dikarya</taxon>
        <taxon>Ascomycota</taxon>
        <taxon>Pezizomycotina</taxon>
        <taxon>Dothideomycetes</taxon>
        <taxon>Pleosporomycetidae</taxon>
        <taxon>Pleosporales</taxon>
        <taxon>Sporormiaceae</taxon>
        <taxon>Westerdykella</taxon>
    </lineage>
</organism>
<dbReference type="EC" id="3.1.13.4" evidence="6"/>
<evidence type="ECO:0000256" key="15">
    <source>
        <dbReference type="ARBA" id="ARBA00022884"/>
    </source>
</evidence>
<feature type="region of interest" description="Disordered" evidence="24">
    <location>
        <begin position="132"/>
        <end position="161"/>
    </location>
</feature>
<dbReference type="InterPro" id="IPR050410">
    <property type="entry name" value="CCR4/nocturin_mRNA_transcr"/>
</dbReference>
<dbReference type="FunFam" id="3.60.10.10:FF:000037">
    <property type="entry name" value="Glucose-repressible alcohol dehydrogenase transcriptional effector"/>
    <property type="match status" value="1"/>
</dbReference>
<keyword evidence="7" id="KW-0963">Cytoplasm</keyword>
<keyword evidence="17" id="KW-0804">Transcription</keyword>
<feature type="region of interest" description="Disordered" evidence="24">
    <location>
        <begin position="14"/>
        <end position="61"/>
    </location>
</feature>
<dbReference type="Gene3D" id="3.80.10.10">
    <property type="entry name" value="Ribonuclease Inhibitor"/>
    <property type="match status" value="1"/>
</dbReference>
<dbReference type="AlphaFoldDB" id="A0A6A6JPN6"/>
<dbReference type="CDD" id="cd09097">
    <property type="entry name" value="Deadenylase_CCR4"/>
    <property type="match status" value="1"/>
</dbReference>
<feature type="compositionally biased region" description="Low complexity" evidence="24">
    <location>
        <begin position="46"/>
        <end position="60"/>
    </location>
</feature>
<feature type="region of interest" description="Disordered" evidence="24">
    <location>
        <begin position="94"/>
        <end position="117"/>
    </location>
</feature>
<dbReference type="Proteomes" id="UP000800097">
    <property type="component" value="Unassembled WGS sequence"/>
</dbReference>
<keyword evidence="14" id="KW-0460">Magnesium</keyword>
<dbReference type="Gene3D" id="3.60.10.10">
    <property type="entry name" value="Endonuclease/exonuclease/phosphatase"/>
    <property type="match status" value="1"/>
</dbReference>
<keyword evidence="12" id="KW-0378">Hydrolase</keyword>
<dbReference type="GO" id="GO:0004535">
    <property type="term" value="F:poly(A)-specific ribonuclease activity"/>
    <property type="evidence" value="ECO:0007669"/>
    <property type="project" value="UniProtKB-EC"/>
</dbReference>
<gene>
    <name evidence="26" type="ORF">EI97DRAFT_256322</name>
</gene>
<dbReference type="InterPro" id="IPR003591">
    <property type="entry name" value="Leu-rich_rpt_typical-subtyp"/>
</dbReference>
<comment type="cofactor">
    <cofactor evidence="2">
        <name>Mg(2+)</name>
        <dbReference type="ChEBI" id="CHEBI:18420"/>
    </cofactor>
</comment>
<dbReference type="OrthoDB" id="428734at2759"/>
<keyword evidence="15" id="KW-0694">RNA-binding</keyword>
<feature type="region of interest" description="Disordered" evidence="24">
    <location>
        <begin position="591"/>
        <end position="610"/>
    </location>
</feature>
<dbReference type="InterPro" id="IPR005135">
    <property type="entry name" value="Endo/exonuclease/phosphatase"/>
</dbReference>
<keyword evidence="8" id="KW-0433">Leucine-rich repeat</keyword>
<dbReference type="PANTHER" id="PTHR12121">
    <property type="entry name" value="CARBON CATABOLITE REPRESSOR PROTEIN 4"/>
    <property type="match status" value="1"/>
</dbReference>
<dbReference type="GO" id="GO:0005634">
    <property type="term" value="C:nucleus"/>
    <property type="evidence" value="ECO:0007669"/>
    <property type="project" value="UniProtKB-SubCell"/>
</dbReference>
<evidence type="ECO:0000256" key="7">
    <source>
        <dbReference type="ARBA" id="ARBA00022490"/>
    </source>
</evidence>
<evidence type="ECO:0000313" key="27">
    <source>
        <dbReference type="Proteomes" id="UP000800097"/>
    </source>
</evidence>
<feature type="region of interest" description="Disordered" evidence="24">
    <location>
        <begin position="191"/>
        <end position="228"/>
    </location>
</feature>
<keyword evidence="10" id="KW-0479">Metal-binding</keyword>
<evidence type="ECO:0000256" key="24">
    <source>
        <dbReference type="SAM" id="MobiDB-lite"/>
    </source>
</evidence>
<comment type="catalytic activity">
    <reaction evidence="1">
        <text>Exonucleolytic cleavage of poly(A) to 5'-AMP.</text>
        <dbReference type="EC" id="3.1.13.4"/>
    </reaction>
</comment>
<evidence type="ECO:0000313" key="26">
    <source>
        <dbReference type="EMBL" id="KAF2278492.1"/>
    </source>
</evidence>
<evidence type="ECO:0000256" key="23">
    <source>
        <dbReference type="ARBA" id="ARBA00045495"/>
    </source>
</evidence>
<evidence type="ECO:0000256" key="2">
    <source>
        <dbReference type="ARBA" id="ARBA00001946"/>
    </source>
</evidence>
<evidence type="ECO:0000256" key="3">
    <source>
        <dbReference type="ARBA" id="ARBA00004123"/>
    </source>
</evidence>
<dbReference type="FunFam" id="3.80.10.10:FF:000447">
    <property type="entry name" value="Glucose-repressible alcohol dehydrogenase transcriptional effector"/>
    <property type="match status" value="1"/>
</dbReference>
<dbReference type="InterPro" id="IPR036691">
    <property type="entry name" value="Endo/exonu/phosph_ase_sf"/>
</dbReference>
<feature type="compositionally biased region" description="Polar residues" evidence="24">
    <location>
        <begin position="132"/>
        <end position="141"/>
    </location>
</feature>
<feature type="compositionally biased region" description="Polar residues" evidence="24">
    <location>
        <begin position="148"/>
        <end position="161"/>
    </location>
</feature>
<evidence type="ECO:0000256" key="10">
    <source>
        <dbReference type="ARBA" id="ARBA00022723"/>
    </source>
</evidence>
<dbReference type="SUPFAM" id="SSF52058">
    <property type="entry name" value="L domain-like"/>
    <property type="match status" value="1"/>
</dbReference>
<comment type="similarity">
    <text evidence="5">Belongs to the CCR4/nocturin family.</text>
</comment>
<evidence type="ECO:0000256" key="19">
    <source>
        <dbReference type="ARBA" id="ARBA00023475"/>
    </source>
</evidence>
<evidence type="ECO:0000259" key="25">
    <source>
        <dbReference type="Pfam" id="PF03372"/>
    </source>
</evidence>
<comment type="function">
    <text evidence="23">Acts as a catalytic component of the CCR4-NOT core complex, which in the nucleus seems to be a general transcription factor, and in the cytoplasm the major mRNA deadenylase involved in mRNA turnover. Ccr4 has 3'-5' RNase activity with a strong preference for polyadenylated substrates and also low exonuclease activity towards single-stranded DNA.</text>
</comment>
<keyword evidence="27" id="KW-1185">Reference proteome</keyword>
<dbReference type="EMBL" id="ML986488">
    <property type="protein sequence ID" value="KAF2278492.1"/>
    <property type="molecule type" value="Genomic_DNA"/>
</dbReference>
<evidence type="ECO:0000256" key="8">
    <source>
        <dbReference type="ARBA" id="ARBA00022614"/>
    </source>
</evidence>
<feature type="compositionally biased region" description="Polar residues" evidence="24">
    <location>
        <begin position="32"/>
        <end position="45"/>
    </location>
</feature>
<dbReference type="GO" id="GO:0005737">
    <property type="term" value="C:cytoplasm"/>
    <property type="evidence" value="ECO:0007669"/>
    <property type="project" value="UniProtKB-SubCell"/>
</dbReference>
<evidence type="ECO:0000256" key="12">
    <source>
        <dbReference type="ARBA" id="ARBA00022801"/>
    </source>
</evidence>
<evidence type="ECO:0000256" key="9">
    <source>
        <dbReference type="ARBA" id="ARBA00022722"/>
    </source>
</evidence>
<dbReference type="SMART" id="SM00369">
    <property type="entry name" value="LRR_TYP"/>
    <property type="match status" value="3"/>
</dbReference>
<comment type="subcellular location">
    <subcellularLocation>
        <location evidence="4">Cytoplasm</location>
    </subcellularLocation>
    <subcellularLocation>
        <location evidence="3">Nucleus</location>
    </subcellularLocation>
</comment>
<dbReference type="RefSeq" id="XP_033656031.1">
    <property type="nucleotide sequence ID" value="XM_033794183.1"/>
</dbReference>
<dbReference type="GO" id="GO:0046872">
    <property type="term" value="F:metal ion binding"/>
    <property type="evidence" value="ECO:0007669"/>
    <property type="project" value="UniProtKB-KW"/>
</dbReference>
<proteinExistence type="inferred from homology"/>
<dbReference type="SUPFAM" id="SSF56219">
    <property type="entry name" value="DNase I-like"/>
    <property type="match status" value="1"/>
</dbReference>
<evidence type="ECO:0000256" key="13">
    <source>
        <dbReference type="ARBA" id="ARBA00022839"/>
    </source>
</evidence>
<keyword evidence="13" id="KW-0269">Exonuclease</keyword>
<evidence type="ECO:0000256" key="18">
    <source>
        <dbReference type="ARBA" id="ARBA00023242"/>
    </source>
</evidence>
<feature type="compositionally biased region" description="Basic residues" evidence="24">
    <location>
        <begin position="99"/>
        <end position="108"/>
    </location>
</feature>
<evidence type="ECO:0000256" key="5">
    <source>
        <dbReference type="ARBA" id="ARBA00010774"/>
    </source>
</evidence>
<evidence type="ECO:0000256" key="20">
    <source>
        <dbReference type="ARBA" id="ARBA00030493"/>
    </source>
</evidence>
<evidence type="ECO:0000256" key="16">
    <source>
        <dbReference type="ARBA" id="ARBA00023015"/>
    </source>
</evidence>
<name>A0A6A6JPN6_WESOR</name>
<evidence type="ECO:0000256" key="21">
    <source>
        <dbReference type="ARBA" id="ARBA00031469"/>
    </source>
</evidence>
<sequence>MAEYSAYSRLTGQSFYPLHVPGPNRNLPSRVRSPTASGRNPLNAGSLSPSRSSGPQSPQQIAMYNQNHPHQTHNVMLNGGPGHRGYMPMMGKYQQHTQNQHHHGHTHQQHQEHATGAHASMMGHQHSISNPISSGGLSNAQPHFAPSHLQNGTPGSVHSTLSKPACENWQEQLQLAHRAREMTQSHSYARNHPSVNKSVMGGTGNGIQNETETEERNRPAGNSADQSKTNHVWTALDLGGQNLRCLAVNIFDTYPFLTKLYLNCNKLQRLPAAIGNLRSLTHLDVSLNELREVPPEIGMLVQLKQFLLFDNQVETLPAEIGSLYQLEILGIDGNPITESWKSIIVEQGTAELIKFFRENAPIPLPPPERDWIVVDETYEGDQETITALSYNILCDKYCTQSQYGYTPSAALSWETRRETILGELRHRDADICCLQEIDQESFNNYFRGELAHNDYKGVFWPKSRARTMTEKDAKLVDGCAIFYKNSKFILLDKQLIDFANAAINRPDMKGEHDIFNRVMPRDDIAVVAFLENRTTGTRLIVGNVHVFWNPVFTDVKLVQVAILMEQITNLANRWAKMPPCTDKQVFRFSNGDGEEGKSIPDDTQEPGPSVQYSDGASIPLLLCGDFNSLPNSGVYDLITQGSLSNSHSDLGSRNYGNFTRDGISHPFSLKSSYASINELAFTNYTPNFVGVLDYIWYSTNTLQVIGLLGEVDKDYLAKVPGFPNYHFPSDHLALFAQYVVKARKDTKKEARDKERNGNRS</sequence>
<keyword evidence="11" id="KW-0677">Repeat</keyword>
<dbReference type="GeneID" id="54547358"/>
<accession>A0A6A6JPN6</accession>
<evidence type="ECO:0000256" key="22">
    <source>
        <dbReference type="ARBA" id="ARBA00033317"/>
    </source>
</evidence>
<protein>
    <recommendedName>
        <fullName evidence="19">CCR4-Not complex 3'-5'-exoribonuclease subunit Ccr4</fullName>
        <ecNumber evidence="6">3.1.13.4</ecNumber>
    </recommendedName>
    <alternativeName>
        <fullName evidence="20">Carbon catabolite repressor protein 4</fullName>
    </alternativeName>
    <alternativeName>
        <fullName evidence="21">Cytoplasmic deadenylase</fullName>
    </alternativeName>
    <alternativeName>
        <fullName evidence="22">Glucose-repressible alcohol dehydrogenase transcriptional effector</fullName>
    </alternativeName>
</protein>
<evidence type="ECO:0000256" key="1">
    <source>
        <dbReference type="ARBA" id="ARBA00001663"/>
    </source>
</evidence>
<dbReference type="PANTHER" id="PTHR12121:SF100">
    <property type="entry name" value="POLY(A)-SPECIFIC RIBONUCLEASE"/>
    <property type="match status" value="1"/>
</dbReference>
<evidence type="ECO:0000256" key="6">
    <source>
        <dbReference type="ARBA" id="ARBA00012161"/>
    </source>
</evidence>
<reference evidence="26" key="1">
    <citation type="journal article" date="2020" name="Stud. Mycol.">
        <title>101 Dothideomycetes genomes: a test case for predicting lifestyles and emergence of pathogens.</title>
        <authorList>
            <person name="Haridas S."/>
            <person name="Albert R."/>
            <person name="Binder M."/>
            <person name="Bloem J."/>
            <person name="Labutti K."/>
            <person name="Salamov A."/>
            <person name="Andreopoulos B."/>
            <person name="Baker S."/>
            <person name="Barry K."/>
            <person name="Bills G."/>
            <person name="Bluhm B."/>
            <person name="Cannon C."/>
            <person name="Castanera R."/>
            <person name="Culley D."/>
            <person name="Daum C."/>
            <person name="Ezra D."/>
            <person name="Gonzalez J."/>
            <person name="Henrissat B."/>
            <person name="Kuo A."/>
            <person name="Liang C."/>
            <person name="Lipzen A."/>
            <person name="Lutzoni F."/>
            <person name="Magnuson J."/>
            <person name="Mondo S."/>
            <person name="Nolan M."/>
            <person name="Ohm R."/>
            <person name="Pangilinan J."/>
            <person name="Park H.-J."/>
            <person name="Ramirez L."/>
            <person name="Alfaro M."/>
            <person name="Sun H."/>
            <person name="Tritt A."/>
            <person name="Yoshinaga Y."/>
            <person name="Zwiers L.-H."/>
            <person name="Turgeon B."/>
            <person name="Goodwin S."/>
            <person name="Spatafora J."/>
            <person name="Crous P."/>
            <person name="Grigoriev I."/>
        </authorList>
    </citation>
    <scope>NUCLEOTIDE SEQUENCE</scope>
    <source>
        <strain evidence="26">CBS 379.55</strain>
    </source>
</reference>
<feature type="domain" description="Endonuclease/exonuclease/phosphatase" evidence="25">
    <location>
        <begin position="388"/>
        <end position="731"/>
    </location>
</feature>
<evidence type="ECO:0000256" key="14">
    <source>
        <dbReference type="ARBA" id="ARBA00022842"/>
    </source>
</evidence>
<evidence type="ECO:0000256" key="11">
    <source>
        <dbReference type="ARBA" id="ARBA00022737"/>
    </source>
</evidence>
<evidence type="ECO:0000256" key="17">
    <source>
        <dbReference type="ARBA" id="ARBA00023163"/>
    </source>
</evidence>
<keyword evidence="18" id="KW-0539">Nucleus</keyword>
<keyword evidence="9" id="KW-0540">Nuclease</keyword>
<dbReference type="InterPro" id="IPR032675">
    <property type="entry name" value="LRR_dom_sf"/>
</dbReference>